<sequence>MVEALPELMTLRPYATGSTITKDCLDDLER</sequence>
<keyword evidence="2" id="KW-1185">Reference proteome</keyword>
<dbReference type="AlphaFoldDB" id="T1KR06"/>
<reference evidence="1" key="2">
    <citation type="submission" date="2015-06" db="UniProtKB">
        <authorList>
            <consortium name="EnsemblMetazoa"/>
        </authorList>
    </citation>
    <scope>IDENTIFICATION</scope>
</reference>
<organism evidence="1 2">
    <name type="scientific">Tetranychus urticae</name>
    <name type="common">Two-spotted spider mite</name>
    <dbReference type="NCBI Taxonomy" id="32264"/>
    <lineage>
        <taxon>Eukaryota</taxon>
        <taxon>Metazoa</taxon>
        <taxon>Ecdysozoa</taxon>
        <taxon>Arthropoda</taxon>
        <taxon>Chelicerata</taxon>
        <taxon>Arachnida</taxon>
        <taxon>Acari</taxon>
        <taxon>Acariformes</taxon>
        <taxon>Trombidiformes</taxon>
        <taxon>Prostigmata</taxon>
        <taxon>Eleutherengona</taxon>
        <taxon>Raphignathae</taxon>
        <taxon>Tetranychoidea</taxon>
        <taxon>Tetranychidae</taxon>
        <taxon>Tetranychus</taxon>
    </lineage>
</organism>
<dbReference type="EnsemblMetazoa" id="tetur18g01830.1">
    <property type="protein sequence ID" value="tetur18g01830.1"/>
    <property type="gene ID" value="tetur18g01830"/>
</dbReference>
<name>T1KR06_TETUR</name>
<dbReference type="HOGENOM" id="CLU_3406803_0_0_1"/>
<proteinExistence type="predicted"/>
<dbReference type="Proteomes" id="UP000015104">
    <property type="component" value="Unassembled WGS sequence"/>
</dbReference>
<reference evidence="2" key="1">
    <citation type="submission" date="2011-08" db="EMBL/GenBank/DDBJ databases">
        <authorList>
            <person name="Rombauts S."/>
        </authorList>
    </citation>
    <scope>NUCLEOTIDE SEQUENCE</scope>
    <source>
        <strain evidence="2">London</strain>
    </source>
</reference>
<evidence type="ECO:0000313" key="2">
    <source>
        <dbReference type="Proteomes" id="UP000015104"/>
    </source>
</evidence>
<protein>
    <submittedName>
        <fullName evidence="1">Uncharacterized protein</fullName>
    </submittedName>
</protein>
<evidence type="ECO:0000313" key="1">
    <source>
        <dbReference type="EnsemblMetazoa" id="tetur18g01830.1"/>
    </source>
</evidence>
<accession>T1KR06</accession>
<dbReference type="EMBL" id="CAEY01000382">
    <property type="status" value="NOT_ANNOTATED_CDS"/>
    <property type="molecule type" value="Genomic_DNA"/>
</dbReference>